<dbReference type="AlphaFoldDB" id="A0AA88Y981"/>
<keyword evidence="2" id="KW-0677">Repeat</keyword>
<reference evidence="6" key="1">
    <citation type="submission" date="2019-08" db="EMBL/GenBank/DDBJ databases">
        <title>The improved chromosome-level genome for the pearl oyster Pinctada fucata martensii using PacBio sequencing and Hi-C.</title>
        <authorList>
            <person name="Zheng Z."/>
        </authorList>
    </citation>
    <scope>NUCLEOTIDE SEQUENCE</scope>
    <source>
        <strain evidence="6">ZZ-2019</strain>
        <tissue evidence="6">Adductor muscle</tissue>
    </source>
</reference>
<dbReference type="PANTHER" id="PTHR12231">
    <property type="entry name" value="CTX-RELATED TYPE I TRANSMEMBRANE PROTEIN"/>
    <property type="match status" value="1"/>
</dbReference>
<dbReference type="Gene3D" id="2.60.40.10">
    <property type="entry name" value="Immunoglobulins"/>
    <property type="match status" value="3"/>
</dbReference>
<keyword evidence="7" id="KW-1185">Reference proteome</keyword>
<evidence type="ECO:0000256" key="2">
    <source>
        <dbReference type="ARBA" id="ARBA00022737"/>
    </source>
</evidence>
<evidence type="ECO:0000313" key="7">
    <source>
        <dbReference type="Proteomes" id="UP001186944"/>
    </source>
</evidence>
<evidence type="ECO:0000256" key="3">
    <source>
        <dbReference type="ARBA" id="ARBA00023157"/>
    </source>
</evidence>
<dbReference type="EMBL" id="VSWD01000007">
    <property type="protein sequence ID" value="KAK3096999.1"/>
    <property type="molecule type" value="Genomic_DNA"/>
</dbReference>
<dbReference type="InterPro" id="IPR051170">
    <property type="entry name" value="Neural/epithelial_adhesion"/>
</dbReference>
<dbReference type="InterPro" id="IPR007110">
    <property type="entry name" value="Ig-like_dom"/>
</dbReference>
<keyword evidence="3" id="KW-1015">Disulfide bond</keyword>
<organism evidence="6 7">
    <name type="scientific">Pinctada imbricata</name>
    <name type="common">Atlantic pearl-oyster</name>
    <name type="synonym">Pinctada martensii</name>
    <dbReference type="NCBI Taxonomy" id="66713"/>
    <lineage>
        <taxon>Eukaryota</taxon>
        <taxon>Metazoa</taxon>
        <taxon>Spiralia</taxon>
        <taxon>Lophotrochozoa</taxon>
        <taxon>Mollusca</taxon>
        <taxon>Bivalvia</taxon>
        <taxon>Autobranchia</taxon>
        <taxon>Pteriomorphia</taxon>
        <taxon>Pterioida</taxon>
        <taxon>Pterioidea</taxon>
        <taxon>Pteriidae</taxon>
        <taxon>Pinctada</taxon>
    </lineage>
</organism>
<evidence type="ECO:0000256" key="1">
    <source>
        <dbReference type="ARBA" id="ARBA00022729"/>
    </source>
</evidence>
<dbReference type="PANTHER" id="PTHR12231:SF253">
    <property type="entry name" value="DPR-INTERACTING PROTEIN ETA, ISOFORM B-RELATED"/>
    <property type="match status" value="1"/>
</dbReference>
<dbReference type="SMART" id="SM00408">
    <property type="entry name" value="IGc2"/>
    <property type="match status" value="3"/>
</dbReference>
<name>A0AA88Y981_PINIB</name>
<evidence type="ECO:0000259" key="5">
    <source>
        <dbReference type="PROSITE" id="PS50835"/>
    </source>
</evidence>
<dbReference type="InterPro" id="IPR003599">
    <property type="entry name" value="Ig_sub"/>
</dbReference>
<accession>A0AA88Y981</accession>
<dbReference type="InterPro" id="IPR013783">
    <property type="entry name" value="Ig-like_fold"/>
</dbReference>
<comment type="caution">
    <text evidence="6">The sequence shown here is derived from an EMBL/GenBank/DDBJ whole genome shotgun (WGS) entry which is preliminary data.</text>
</comment>
<feature type="domain" description="Ig-like" evidence="5">
    <location>
        <begin position="315"/>
        <end position="409"/>
    </location>
</feature>
<gene>
    <name evidence="6" type="ORF">FSP39_005499</name>
</gene>
<feature type="domain" description="Ig-like" evidence="5">
    <location>
        <begin position="90"/>
        <end position="184"/>
    </location>
</feature>
<evidence type="ECO:0000256" key="4">
    <source>
        <dbReference type="ARBA" id="ARBA00023319"/>
    </source>
</evidence>
<proteinExistence type="predicted"/>
<evidence type="ECO:0000313" key="6">
    <source>
        <dbReference type="EMBL" id="KAK3096999.1"/>
    </source>
</evidence>
<dbReference type="Pfam" id="PF13927">
    <property type="entry name" value="Ig_3"/>
    <property type="match status" value="1"/>
</dbReference>
<dbReference type="Pfam" id="PF07679">
    <property type="entry name" value="I-set"/>
    <property type="match status" value="2"/>
</dbReference>
<sequence length="521" mass="59193">MTTHKQDRKTQGPNNTDEYFNGYKKRAYVIQSVLCRLYRAHIYNHLRSPTDIQREQVVDALSSLKRFGQGPSLSPVVTVSQSANIFAVEPTFDVPVVNITVVAGKTAVLPCSIDFLGDYKVVWTDRWSTLLTLETKRIIDDERMGVDRPYTSDWNLIIHDVKYEDRGRYTCQINTQPVKTKEVELVVLVPPKILDSSSSDVRSREGETVTLTCNVTGVPPPTVQWFRRRFQDALGNHKERVRTSILHSGLYKPDEATPRKSCYYTVHHAGVGLNGEKLIIHNITRYCDGIYECMAFNQVEPAVNREMKVEVQFSPEVNIQPKRLSQSVGKETILECDILAFPQVYSVWIFNDKVITSEKERRRLDVYTESDNFITLSIRLLNLTKEDFGEYRCFAKNELGQDEEFMYLSELMPRPPPTLAPTTQAPLTRPRTTPSWEIEVEENIYDTGDNGNASLDMATSESITSEVQHSSRIECSGGIFYICGPVADHSSMGNSGRTLYLSSMCFLPFSILTIALLNPPW</sequence>
<keyword evidence="4" id="KW-0393">Immunoglobulin domain</keyword>
<dbReference type="InterPro" id="IPR036179">
    <property type="entry name" value="Ig-like_dom_sf"/>
</dbReference>
<dbReference type="PROSITE" id="PS50835">
    <property type="entry name" value="IG_LIKE"/>
    <property type="match status" value="3"/>
</dbReference>
<dbReference type="SUPFAM" id="SSF48726">
    <property type="entry name" value="Immunoglobulin"/>
    <property type="match status" value="3"/>
</dbReference>
<dbReference type="SMART" id="SM00409">
    <property type="entry name" value="IG"/>
    <property type="match status" value="3"/>
</dbReference>
<dbReference type="InterPro" id="IPR013098">
    <property type="entry name" value="Ig_I-set"/>
</dbReference>
<protein>
    <recommendedName>
        <fullName evidence="5">Ig-like domain-containing protein</fullName>
    </recommendedName>
</protein>
<dbReference type="Proteomes" id="UP001186944">
    <property type="component" value="Unassembled WGS sequence"/>
</dbReference>
<feature type="domain" description="Ig-like" evidence="5">
    <location>
        <begin position="191"/>
        <end position="310"/>
    </location>
</feature>
<keyword evidence="1" id="KW-0732">Signal</keyword>
<dbReference type="InterPro" id="IPR003598">
    <property type="entry name" value="Ig_sub2"/>
</dbReference>
<dbReference type="GO" id="GO:0043005">
    <property type="term" value="C:neuron projection"/>
    <property type="evidence" value="ECO:0007669"/>
    <property type="project" value="TreeGrafter"/>
</dbReference>